<dbReference type="InterPro" id="IPR013362">
    <property type="entry name" value="Pilus_4_PilV"/>
</dbReference>
<keyword evidence="3" id="KW-1185">Reference proteome</keyword>
<evidence type="ECO:0000313" key="2">
    <source>
        <dbReference type="EMBL" id="MDR6534721.1"/>
    </source>
</evidence>
<proteinExistence type="predicted"/>
<name>A0ABU1N9Y2_9BURK</name>
<dbReference type="NCBIfam" id="TIGR02523">
    <property type="entry name" value="type_IV_pilV"/>
    <property type="match status" value="1"/>
</dbReference>
<organism evidence="2 3">
    <name type="scientific">Variovorax soli</name>
    <dbReference type="NCBI Taxonomy" id="376815"/>
    <lineage>
        <taxon>Bacteria</taxon>
        <taxon>Pseudomonadati</taxon>
        <taxon>Pseudomonadota</taxon>
        <taxon>Betaproteobacteria</taxon>
        <taxon>Burkholderiales</taxon>
        <taxon>Comamonadaceae</taxon>
        <taxon>Variovorax</taxon>
    </lineage>
</organism>
<keyword evidence="1" id="KW-0472">Membrane</keyword>
<feature type="transmembrane region" description="Helical" evidence="1">
    <location>
        <begin position="12"/>
        <end position="35"/>
    </location>
</feature>
<gene>
    <name evidence="2" type="ORF">J2739_000481</name>
</gene>
<dbReference type="EMBL" id="JAVDRF010000001">
    <property type="protein sequence ID" value="MDR6534721.1"/>
    <property type="molecule type" value="Genomic_DNA"/>
</dbReference>
<keyword evidence="1" id="KW-1133">Transmembrane helix</keyword>
<reference evidence="2 3" key="1">
    <citation type="submission" date="2023-07" db="EMBL/GenBank/DDBJ databases">
        <title>Sorghum-associated microbial communities from plants grown in Nebraska, USA.</title>
        <authorList>
            <person name="Schachtman D."/>
        </authorList>
    </citation>
    <scope>NUCLEOTIDE SEQUENCE [LARGE SCALE GENOMIC DNA]</scope>
    <source>
        <strain evidence="2 3">DS1781</strain>
    </source>
</reference>
<protein>
    <submittedName>
        <fullName evidence="2">Type IV pilus assembly protein PilV</fullName>
    </submittedName>
</protein>
<sequence>MKRMPHPLLRAQAGMALIEVLVSILLFSLGILGMIGLQTRAMNFSVDATDRNRAALLANEIATTMWLNNSIAVDTSAGTAWATRIADVSKDGLPSATATVVPVTTLVNTADITIEWVPPQRNSTDKSRLTTRVTLPPPP</sequence>
<evidence type="ECO:0000256" key="1">
    <source>
        <dbReference type="SAM" id="Phobius"/>
    </source>
</evidence>
<accession>A0ABU1N9Y2</accession>
<comment type="caution">
    <text evidence="2">The sequence shown here is derived from an EMBL/GenBank/DDBJ whole genome shotgun (WGS) entry which is preliminary data.</text>
</comment>
<dbReference type="Proteomes" id="UP001184230">
    <property type="component" value="Unassembled WGS sequence"/>
</dbReference>
<evidence type="ECO:0000313" key="3">
    <source>
        <dbReference type="Proteomes" id="UP001184230"/>
    </source>
</evidence>
<keyword evidence="1" id="KW-0812">Transmembrane</keyword>